<gene>
    <name evidence="4" type="ORF">MF672_038975</name>
</gene>
<dbReference type="RefSeq" id="WP_242375261.1">
    <property type="nucleotide sequence ID" value="NZ_JAKRKC020000002.1"/>
</dbReference>
<dbReference type="CDD" id="cd00383">
    <property type="entry name" value="trans_reg_C"/>
    <property type="match status" value="1"/>
</dbReference>
<keyword evidence="5" id="KW-1185">Reference proteome</keyword>
<dbReference type="InterPro" id="IPR001867">
    <property type="entry name" value="OmpR/PhoB-type_DNA-bd"/>
</dbReference>
<evidence type="ECO:0000313" key="4">
    <source>
        <dbReference type="EMBL" id="MCK2219738.1"/>
    </source>
</evidence>
<feature type="domain" description="OmpR/PhoB-type" evidence="3">
    <location>
        <begin position="1"/>
        <end position="91"/>
    </location>
</feature>
<dbReference type="InterPro" id="IPR016032">
    <property type="entry name" value="Sig_transdc_resp-reg_C-effctor"/>
</dbReference>
<dbReference type="Proteomes" id="UP001317259">
    <property type="component" value="Unassembled WGS sequence"/>
</dbReference>
<reference evidence="4 5" key="1">
    <citation type="submission" date="2022-04" db="EMBL/GenBank/DDBJ databases">
        <title>Genome draft of Actinomadura sp. ATCC 31491.</title>
        <authorList>
            <person name="Shi X."/>
            <person name="Du Y."/>
        </authorList>
    </citation>
    <scope>NUCLEOTIDE SEQUENCE [LARGE SCALE GENOMIC DNA]</scope>
    <source>
        <strain evidence="4 5">ATCC 31491</strain>
    </source>
</reference>
<protein>
    <submittedName>
        <fullName evidence="4">Winged helix-turn-helix domain-containing protein</fullName>
    </submittedName>
</protein>
<dbReference type="PROSITE" id="PS51755">
    <property type="entry name" value="OMPR_PHOB"/>
    <property type="match status" value="1"/>
</dbReference>
<proteinExistence type="predicted"/>
<evidence type="ECO:0000256" key="1">
    <source>
        <dbReference type="ARBA" id="ARBA00023125"/>
    </source>
</evidence>
<comment type="caution">
    <text evidence="4">The sequence shown here is derived from an EMBL/GenBank/DDBJ whole genome shotgun (WGS) entry which is preliminary data.</text>
</comment>
<evidence type="ECO:0000259" key="3">
    <source>
        <dbReference type="PROSITE" id="PS51755"/>
    </source>
</evidence>
<dbReference type="Pfam" id="PF00486">
    <property type="entry name" value="Trans_reg_C"/>
    <property type="match status" value="1"/>
</dbReference>
<name>A0ABT0G5S8_9ACTN</name>
<sequence>MTPPPVRIDALARRAYLGDQPLQLGPLEYAALACLAANAGEIVTPDALARHLDSEDTAVRQLIYNLRKKLGDTLPHTYVKSVYGRGWLIPFEMVVSFTCERFEVAGRQYEAISWDRRPSTAGTHSFVVTAREVTG</sequence>
<organism evidence="4 5">
    <name type="scientific">Actinomadura luzonensis</name>
    <dbReference type="NCBI Taxonomy" id="2805427"/>
    <lineage>
        <taxon>Bacteria</taxon>
        <taxon>Bacillati</taxon>
        <taxon>Actinomycetota</taxon>
        <taxon>Actinomycetes</taxon>
        <taxon>Streptosporangiales</taxon>
        <taxon>Thermomonosporaceae</taxon>
        <taxon>Actinomadura</taxon>
    </lineage>
</organism>
<dbReference type="EMBL" id="JAKRKC020000002">
    <property type="protein sequence ID" value="MCK2219738.1"/>
    <property type="molecule type" value="Genomic_DNA"/>
</dbReference>
<evidence type="ECO:0000256" key="2">
    <source>
        <dbReference type="PROSITE-ProRule" id="PRU01091"/>
    </source>
</evidence>
<feature type="DNA-binding region" description="OmpR/PhoB-type" evidence="2">
    <location>
        <begin position="1"/>
        <end position="91"/>
    </location>
</feature>
<dbReference type="SMART" id="SM00862">
    <property type="entry name" value="Trans_reg_C"/>
    <property type="match status" value="1"/>
</dbReference>
<dbReference type="SUPFAM" id="SSF46894">
    <property type="entry name" value="C-terminal effector domain of the bipartite response regulators"/>
    <property type="match status" value="1"/>
</dbReference>
<keyword evidence="1 2" id="KW-0238">DNA-binding</keyword>
<dbReference type="InterPro" id="IPR036388">
    <property type="entry name" value="WH-like_DNA-bd_sf"/>
</dbReference>
<dbReference type="Gene3D" id="1.10.10.10">
    <property type="entry name" value="Winged helix-like DNA-binding domain superfamily/Winged helix DNA-binding domain"/>
    <property type="match status" value="1"/>
</dbReference>
<accession>A0ABT0G5S8</accession>
<evidence type="ECO:0000313" key="5">
    <source>
        <dbReference type="Proteomes" id="UP001317259"/>
    </source>
</evidence>